<keyword evidence="7" id="KW-1133">Transmembrane helix</keyword>
<dbReference type="GO" id="GO:0030295">
    <property type="term" value="F:protein kinase activator activity"/>
    <property type="evidence" value="ECO:0007669"/>
    <property type="project" value="TreeGrafter"/>
</dbReference>
<dbReference type="EMBL" id="CP020371">
    <property type="protein sequence ID" value="AUB85024.1"/>
    <property type="molecule type" value="Genomic_DNA"/>
</dbReference>
<dbReference type="KEGG" id="tsy:THSYN_29230"/>
<dbReference type="InterPro" id="IPR050351">
    <property type="entry name" value="BphY/WalK/GraS-like"/>
</dbReference>
<keyword evidence="3" id="KW-0597">Phosphoprotein</keyword>
<keyword evidence="11" id="KW-0614">Plasmid</keyword>
<accession>A0A2K8UHG3</accession>
<evidence type="ECO:0000256" key="3">
    <source>
        <dbReference type="ARBA" id="ARBA00022553"/>
    </source>
</evidence>
<dbReference type="InterPro" id="IPR035965">
    <property type="entry name" value="PAS-like_dom_sf"/>
</dbReference>
<dbReference type="GO" id="GO:0005886">
    <property type="term" value="C:plasma membrane"/>
    <property type="evidence" value="ECO:0007669"/>
    <property type="project" value="UniProtKB-ARBA"/>
</dbReference>
<dbReference type="FunFam" id="3.30.565.10:FF:000006">
    <property type="entry name" value="Sensor histidine kinase WalK"/>
    <property type="match status" value="1"/>
</dbReference>
<dbReference type="Gene3D" id="3.30.565.10">
    <property type="entry name" value="Histidine kinase-like ATPase, C-terminal domain"/>
    <property type="match status" value="1"/>
</dbReference>
<dbReference type="GO" id="GO:0000155">
    <property type="term" value="F:phosphorelay sensor kinase activity"/>
    <property type="evidence" value="ECO:0007669"/>
    <property type="project" value="InterPro"/>
</dbReference>
<keyword evidence="4" id="KW-0808">Transferase</keyword>
<dbReference type="CDD" id="cd00130">
    <property type="entry name" value="PAS"/>
    <property type="match status" value="1"/>
</dbReference>
<dbReference type="InterPro" id="IPR003594">
    <property type="entry name" value="HATPase_dom"/>
</dbReference>
<dbReference type="PROSITE" id="PS50112">
    <property type="entry name" value="PAS"/>
    <property type="match status" value="1"/>
</dbReference>
<keyword evidence="5" id="KW-0418">Kinase</keyword>
<evidence type="ECO:0000256" key="7">
    <source>
        <dbReference type="SAM" id="Phobius"/>
    </source>
</evidence>
<dbReference type="EC" id="2.7.13.3" evidence="2"/>
<dbReference type="InterPro" id="IPR005467">
    <property type="entry name" value="His_kinase_dom"/>
</dbReference>
<evidence type="ECO:0000259" key="10">
    <source>
        <dbReference type="PROSITE" id="PS50113"/>
    </source>
</evidence>
<dbReference type="SUPFAM" id="SSF55874">
    <property type="entry name" value="ATPase domain of HSP90 chaperone/DNA topoisomerase II/histidine kinase"/>
    <property type="match status" value="1"/>
</dbReference>
<dbReference type="Proteomes" id="UP000232638">
    <property type="component" value="Plasmid pTs417"/>
</dbReference>
<dbReference type="PANTHER" id="PTHR42878">
    <property type="entry name" value="TWO-COMPONENT HISTIDINE KINASE"/>
    <property type="match status" value="1"/>
</dbReference>
<dbReference type="Pfam" id="PF00512">
    <property type="entry name" value="HisKA"/>
    <property type="match status" value="1"/>
</dbReference>
<dbReference type="Pfam" id="PF02518">
    <property type="entry name" value="HATPase_c"/>
    <property type="match status" value="1"/>
</dbReference>
<dbReference type="InterPro" id="IPR036097">
    <property type="entry name" value="HisK_dim/P_sf"/>
</dbReference>
<feature type="domain" description="Histidine kinase" evidence="8">
    <location>
        <begin position="507"/>
        <end position="721"/>
    </location>
</feature>
<dbReference type="CDD" id="cd18774">
    <property type="entry name" value="PDC2_HK_sensor"/>
    <property type="match status" value="1"/>
</dbReference>
<dbReference type="Gene3D" id="3.30.450.20">
    <property type="entry name" value="PAS domain"/>
    <property type="match status" value="1"/>
</dbReference>
<dbReference type="SMART" id="SM00086">
    <property type="entry name" value="PAC"/>
    <property type="match status" value="1"/>
</dbReference>
<organism evidence="11 12">
    <name type="scientific">Candidatus Thiodictyon syntrophicum</name>
    <dbReference type="NCBI Taxonomy" id="1166950"/>
    <lineage>
        <taxon>Bacteria</taxon>
        <taxon>Pseudomonadati</taxon>
        <taxon>Pseudomonadota</taxon>
        <taxon>Gammaproteobacteria</taxon>
        <taxon>Chromatiales</taxon>
        <taxon>Chromatiaceae</taxon>
        <taxon>Thiodictyon</taxon>
    </lineage>
</organism>
<keyword evidence="7" id="KW-0812">Transmembrane</keyword>
<evidence type="ECO:0000259" key="8">
    <source>
        <dbReference type="PROSITE" id="PS50109"/>
    </source>
</evidence>
<dbReference type="InterPro" id="IPR004358">
    <property type="entry name" value="Sig_transdc_His_kin-like_C"/>
</dbReference>
<dbReference type="Pfam" id="PF08447">
    <property type="entry name" value="PAS_3"/>
    <property type="match status" value="1"/>
</dbReference>
<proteinExistence type="predicted"/>
<dbReference type="Gene3D" id="1.10.287.130">
    <property type="match status" value="1"/>
</dbReference>
<evidence type="ECO:0000259" key="9">
    <source>
        <dbReference type="PROSITE" id="PS50112"/>
    </source>
</evidence>
<dbReference type="SUPFAM" id="SSF47384">
    <property type="entry name" value="Homodimeric domain of signal transducing histidine kinase"/>
    <property type="match status" value="1"/>
</dbReference>
<dbReference type="OrthoDB" id="7051794at2"/>
<geneLocation type="plasmid" evidence="12">
    <name>pts417</name>
</geneLocation>
<evidence type="ECO:0000256" key="4">
    <source>
        <dbReference type="ARBA" id="ARBA00022679"/>
    </source>
</evidence>
<dbReference type="InterPro" id="IPR013655">
    <property type="entry name" value="PAS_fold_3"/>
</dbReference>
<dbReference type="GO" id="GO:0000156">
    <property type="term" value="F:phosphorelay response regulator activity"/>
    <property type="evidence" value="ECO:0007669"/>
    <property type="project" value="TreeGrafter"/>
</dbReference>
<evidence type="ECO:0000256" key="6">
    <source>
        <dbReference type="ARBA" id="ARBA00023136"/>
    </source>
</evidence>
<feature type="domain" description="PAS" evidence="9">
    <location>
        <begin position="352"/>
        <end position="422"/>
    </location>
</feature>
<dbReference type="NCBIfam" id="TIGR00229">
    <property type="entry name" value="sensory_box"/>
    <property type="match status" value="1"/>
</dbReference>
<dbReference type="SMART" id="SM00388">
    <property type="entry name" value="HisKA"/>
    <property type="match status" value="1"/>
</dbReference>
<gene>
    <name evidence="11" type="ORF">THSYN_29230</name>
</gene>
<feature type="transmembrane region" description="Helical" evidence="7">
    <location>
        <begin position="297"/>
        <end position="320"/>
    </location>
</feature>
<evidence type="ECO:0000256" key="1">
    <source>
        <dbReference type="ARBA" id="ARBA00000085"/>
    </source>
</evidence>
<dbReference type="PANTHER" id="PTHR42878:SF15">
    <property type="entry name" value="BACTERIOPHYTOCHROME"/>
    <property type="match status" value="1"/>
</dbReference>
<name>A0A2K8UHG3_9GAMM</name>
<protein>
    <recommendedName>
        <fullName evidence="2">histidine kinase</fullName>
        <ecNumber evidence="2">2.7.13.3</ecNumber>
    </recommendedName>
</protein>
<sequence length="729" mass="80431">MTVPEPETRPTLPLTVFLVTAALLLLVALAVFHGLRAERQASVEAALQAVAELKIGQLHTWLGERTVDVALFGSDSQLASDFDRWLSQHGQDDAALAEIQARLAAMKRNVGYDTIALFDAAGNERIRSEGIASQAEFGPQASAAMRQDQPQLVDFHRQPGQPIRIGMVGPIKRIAAQGTEIVGAVYLGAPAQRQVFPLLLHWPLPSQTGETVLARPEGESILNIVTRKAPPMTIRVPIEQPGLLSARALLGESGIQRGSRDYAGDPVLGYAARVPGTPWVLVAKQDTREVDAPLRQWALWVVLVTLLLLGGTGGVNWFWWRAKSSHWRTRILQQELDQALATQQATAALFASEEVNRVTFEQAAIGIAHVGVDGRWLRVNHKLCEILGYPIAELPRIALQDIEHPDDLESDTAAMHKLLAGERPVDSVERRYVRKDRSLVWINRTISLVRGTDGEALHFIFLVEDIAVRKQLEAERSAYRIRLEADVACRTQELETANADLESFSYSVSHDLRAPLRAIDGFSAILREDYAPQLDAEGLRLFGVVSDNARKMAQLIDDILALSRAGRMDLELAQLDMNGLVDAVWAGLAQQRAGRPVEFHRADLPSVCADRRALEQIWQNLLDNALKFSCHRDPARIEVSAERQNDLIWFEVKDNGAGFNADYRGKLFGLFQRLHGMDEFAGTGVGLAIVKRFVQKHGGQVAAEGAVNVGARFRFGLPVRPDQALSGKE</sequence>
<dbReference type="SMART" id="SM00387">
    <property type="entry name" value="HATPase_c"/>
    <property type="match status" value="1"/>
</dbReference>
<dbReference type="GO" id="GO:0007234">
    <property type="term" value="P:osmosensory signaling via phosphorelay pathway"/>
    <property type="evidence" value="ECO:0007669"/>
    <property type="project" value="TreeGrafter"/>
</dbReference>
<reference evidence="11 12" key="1">
    <citation type="submission" date="2017-03" db="EMBL/GenBank/DDBJ databases">
        <title>Complete genome sequence of Candidatus 'Thiodictyon syntrophicum' sp. nov. strain Cad16T, a photolithoautotroph purple sulfur bacterium isolated from an alpine meromictic lake.</title>
        <authorList>
            <person name="Luedin S.M."/>
            <person name="Pothier J.F."/>
            <person name="Danza F."/>
            <person name="Storelli N."/>
            <person name="Wittwer M."/>
            <person name="Tonolla M."/>
        </authorList>
    </citation>
    <scope>NUCLEOTIDE SEQUENCE [LARGE SCALE GENOMIC DNA]</scope>
    <source>
        <strain evidence="11 12">Cad16T</strain>
        <plasmid evidence="12">Plasmid pts417</plasmid>
    </source>
</reference>
<dbReference type="SUPFAM" id="SSF55785">
    <property type="entry name" value="PYP-like sensor domain (PAS domain)"/>
    <property type="match status" value="1"/>
</dbReference>
<evidence type="ECO:0000256" key="5">
    <source>
        <dbReference type="ARBA" id="ARBA00022777"/>
    </source>
</evidence>
<evidence type="ECO:0000313" key="12">
    <source>
        <dbReference type="Proteomes" id="UP000232638"/>
    </source>
</evidence>
<dbReference type="InterPro" id="IPR000014">
    <property type="entry name" value="PAS"/>
</dbReference>
<dbReference type="InterPro" id="IPR000700">
    <property type="entry name" value="PAS-assoc_C"/>
</dbReference>
<dbReference type="InterPro" id="IPR003661">
    <property type="entry name" value="HisK_dim/P_dom"/>
</dbReference>
<comment type="catalytic activity">
    <reaction evidence="1">
        <text>ATP + protein L-histidine = ADP + protein N-phospho-L-histidine.</text>
        <dbReference type="EC" id="2.7.13.3"/>
    </reaction>
</comment>
<dbReference type="AlphaFoldDB" id="A0A2K8UHG3"/>
<dbReference type="SMART" id="SM00091">
    <property type="entry name" value="PAS"/>
    <property type="match status" value="1"/>
</dbReference>
<feature type="domain" description="PAC" evidence="10">
    <location>
        <begin position="426"/>
        <end position="478"/>
    </location>
</feature>
<feature type="transmembrane region" description="Helical" evidence="7">
    <location>
        <begin position="12"/>
        <end position="32"/>
    </location>
</feature>
<keyword evidence="12" id="KW-1185">Reference proteome</keyword>
<dbReference type="PROSITE" id="PS50113">
    <property type="entry name" value="PAC"/>
    <property type="match status" value="1"/>
</dbReference>
<evidence type="ECO:0000256" key="2">
    <source>
        <dbReference type="ARBA" id="ARBA00012438"/>
    </source>
</evidence>
<dbReference type="InterPro" id="IPR036890">
    <property type="entry name" value="HATPase_C_sf"/>
</dbReference>
<dbReference type="InterPro" id="IPR001610">
    <property type="entry name" value="PAC"/>
</dbReference>
<keyword evidence="6 7" id="KW-0472">Membrane</keyword>
<dbReference type="RefSeq" id="WP_100922679.1">
    <property type="nucleotide sequence ID" value="NZ_CP020371.1"/>
</dbReference>
<dbReference type="PROSITE" id="PS50109">
    <property type="entry name" value="HIS_KIN"/>
    <property type="match status" value="1"/>
</dbReference>
<dbReference type="PRINTS" id="PR00344">
    <property type="entry name" value="BCTRLSENSOR"/>
</dbReference>
<evidence type="ECO:0000313" key="11">
    <source>
        <dbReference type="EMBL" id="AUB85024.1"/>
    </source>
</evidence>
<dbReference type="CDD" id="cd00082">
    <property type="entry name" value="HisKA"/>
    <property type="match status" value="1"/>
</dbReference>